<proteinExistence type="predicted"/>
<dbReference type="AlphaFoldDB" id="A0A543HZK7"/>
<dbReference type="Pfam" id="PF01261">
    <property type="entry name" value="AP_endonuc_2"/>
    <property type="match status" value="1"/>
</dbReference>
<sequence length="259" mass="28211">MLDVVPDRTLGLCSVTLRQLSVERVIEVATAAGLGCIEWGADVHAPPDDLARLDEVRLRTEDAGLRVASYGSYWRAGVDVTAQARRVIEATQRLGTHRVRVWAGAVASADADPTTRERVIAAAREAADIAAGHGVSLSFEFHADTLTDSAQSTLDLLREVDHPSVSTYWQPPNDVSDAAALHTLRQVLDKVSAVHVFSWWPATHRLPLVGRRDMWRAALQVLATRTPVDLLLEFVVDDDPDLVASEARALRALTDGSTQ</sequence>
<name>A0A543HZK7_9MICO</name>
<comment type="caution">
    <text evidence="3">The sequence shown here is derived from an EMBL/GenBank/DDBJ whole genome shotgun (WGS) entry which is preliminary data.</text>
</comment>
<protein>
    <submittedName>
        <fullName evidence="3">Sugar phosphate isomerase/epimerase</fullName>
    </submittedName>
</protein>
<keyword evidence="1" id="KW-0119">Carbohydrate metabolism</keyword>
<dbReference type="InterPro" id="IPR036237">
    <property type="entry name" value="Xyl_isomerase-like_sf"/>
</dbReference>
<dbReference type="InterPro" id="IPR050312">
    <property type="entry name" value="IolE/XylAMocC-like"/>
</dbReference>
<evidence type="ECO:0000259" key="2">
    <source>
        <dbReference type="Pfam" id="PF01261"/>
    </source>
</evidence>
<dbReference type="EMBL" id="VFPM01000001">
    <property type="protein sequence ID" value="TQM63774.1"/>
    <property type="molecule type" value="Genomic_DNA"/>
</dbReference>
<reference evidence="3 4" key="1">
    <citation type="submission" date="2019-06" db="EMBL/GenBank/DDBJ databases">
        <title>Genome sequencing of plant associated microbes to promote plant fitness in Sorghum bicolor and Oryza sativa.</title>
        <authorList>
            <person name="Coleman-Derr D."/>
        </authorList>
    </citation>
    <scope>NUCLEOTIDE SEQUENCE [LARGE SCALE GENOMIC DNA]</scope>
    <source>
        <strain evidence="3 4">KV-663</strain>
    </source>
</reference>
<dbReference type="PANTHER" id="PTHR12110">
    <property type="entry name" value="HYDROXYPYRUVATE ISOMERASE"/>
    <property type="match status" value="1"/>
</dbReference>
<keyword evidence="3" id="KW-0413">Isomerase</keyword>
<gene>
    <name evidence="3" type="ORF">FBY41_0124</name>
</gene>
<dbReference type="PANTHER" id="PTHR12110:SF41">
    <property type="entry name" value="INOSOSE DEHYDRATASE"/>
    <property type="match status" value="1"/>
</dbReference>
<feature type="domain" description="Xylose isomerase-like TIM barrel" evidence="2">
    <location>
        <begin position="27"/>
        <end position="201"/>
    </location>
</feature>
<dbReference type="SUPFAM" id="SSF51658">
    <property type="entry name" value="Xylose isomerase-like"/>
    <property type="match status" value="1"/>
</dbReference>
<dbReference type="Proteomes" id="UP000316747">
    <property type="component" value="Unassembled WGS sequence"/>
</dbReference>
<dbReference type="Gene3D" id="3.20.20.150">
    <property type="entry name" value="Divalent-metal-dependent TIM barrel enzymes"/>
    <property type="match status" value="1"/>
</dbReference>
<keyword evidence="4" id="KW-1185">Reference proteome</keyword>
<dbReference type="InterPro" id="IPR013022">
    <property type="entry name" value="Xyl_isomerase-like_TIM-brl"/>
</dbReference>
<accession>A0A543HZK7</accession>
<organism evidence="3 4">
    <name type="scientific">Humibacillus xanthopallidus</name>
    <dbReference type="NCBI Taxonomy" id="412689"/>
    <lineage>
        <taxon>Bacteria</taxon>
        <taxon>Bacillati</taxon>
        <taxon>Actinomycetota</taxon>
        <taxon>Actinomycetes</taxon>
        <taxon>Micrococcales</taxon>
        <taxon>Intrasporangiaceae</taxon>
        <taxon>Humibacillus</taxon>
    </lineage>
</organism>
<evidence type="ECO:0000313" key="3">
    <source>
        <dbReference type="EMBL" id="TQM63774.1"/>
    </source>
</evidence>
<dbReference type="GO" id="GO:0016853">
    <property type="term" value="F:isomerase activity"/>
    <property type="evidence" value="ECO:0007669"/>
    <property type="project" value="UniProtKB-KW"/>
</dbReference>
<evidence type="ECO:0000313" key="4">
    <source>
        <dbReference type="Proteomes" id="UP000316747"/>
    </source>
</evidence>
<evidence type="ECO:0000256" key="1">
    <source>
        <dbReference type="ARBA" id="ARBA00023277"/>
    </source>
</evidence>